<protein>
    <recommendedName>
        <fullName evidence="1">WD repeat-containing protein 44</fullName>
    </recommendedName>
</protein>
<name>A0A5J4NP25_9TREM</name>
<dbReference type="InterPro" id="IPR040324">
    <property type="entry name" value="WDR44/Dgr2"/>
</dbReference>
<proteinExistence type="predicted"/>
<dbReference type="InterPro" id="IPR036322">
    <property type="entry name" value="WD40_repeat_dom_sf"/>
</dbReference>
<accession>A0A5J4NP25</accession>
<dbReference type="Proteomes" id="UP000324629">
    <property type="component" value="Unassembled WGS sequence"/>
</dbReference>
<keyword evidence="2" id="KW-0853">WD repeat</keyword>
<dbReference type="SUPFAM" id="SSF50978">
    <property type="entry name" value="WD40 repeat-like"/>
    <property type="match status" value="1"/>
</dbReference>
<evidence type="ECO:0000256" key="2">
    <source>
        <dbReference type="ARBA" id="ARBA00022574"/>
    </source>
</evidence>
<dbReference type="Pfam" id="PF00400">
    <property type="entry name" value="WD40"/>
    <property type="match status" value="1"/>
</dbReference>
<dbReference type="InterPro" id="IPR001680">
    <property type="entry name" value="WD40_rpt"/>
</dbReference>
<dbReference type="EMBL" id="QNGE01001559">
    <property type="protein sequence ID" value="KAA3677323.1"/>
    <property type="molecule type" value="Genomic_DNA"/>
</dbReference>
<evidence type="ECO:0000313" key="4">
    <source>
        <dbReference type="EMBL" id="KAA3677323.1"/>
    </source>
</evidence>
<gene>
    <name evidence="4" type="ORF">DEA37_0011833</name>
</gene>
<evidence type="ECO:0000256" key="3">
    <source>
        <dbReference type="ARBA" id="ARBA00022737"/>
    </source>
</evidence>
<sequence>ILVTSNDSRLRLIDARDYHTLCKYRGFVNETSQIRASFSPTGRYLISGSENAFFYIWRKSLEVDRISRFSRVRKDRNSCWEAIKAHDIMVTVAVFSPNPNLVLDKQLRRLRVPGIFGLSDSASLTGINHALRLDELPTNADPRHPTSYMGELVVSADCNGVIRVFKKQLNEFQSTNSVPK</sequence>
<comment type="caution">
    <text evidence="4">The sequence shown here is derived from an EMBL/GenBank/DDBJ whole genome shotgun (WGS) entry which is preliminary data.</text>
</comment>
<dbReference type="InterPro" id="IPR015943">
    <property type="entry name" value="WD40/YVTN_repeat-like_dom_sf"/>
</dbReference>
<organism evidence="4 5">
    <name type="scientific">Paragonimus westermani</name>
    <dbReference type="NCBI Taxonomy" id="34504"/>
    <lineage>
        <taxon>Eukaryota</taxon>
        <taxon>Metazoa</taxon>
        <taxon>Spiralia</taxon>
        <taxon>Lophotrochozoa</taxon>
        <taxon>Platyhelminthes</taxon>
        <taxon>Trematoda</taxon>
        <taxon>Digenea</taxon>
        <taxon>Plagiorchiida</taxon>
        <taxon>Troglotremata</taxon>
        <taxon>Troglotrematidae</taxon>
        <taxon>Paragonimus</taxon>
    </lineage>
</organism>
<dbReference type="PANTHER" id="PTHR14221:SF0">
    <property type="entry name" value="WD REPEAT-CONTAINING PROTEIN 44"/>
    <property type="match status" value="1"/>
</dbReference>
<keyword evidence="3" id="KW-0677">Repeat</keyword>
<evidence type="ECO:0000313" key="5">
    <source>
        <dbReference type="Proteomes" id="UP000324629"/>
    </source>
</evidence>
<dbReference type="PANTHER" id="PTHR14221">
    <property type="entry name" value="WD REPEAT DOMAIN 44"/>
    <property type="match status" value="1"/>
</dbReference>
<dbReference type="AlphaFoldDB" id="A0A5J4NP25"/>
<reference evidence="4 5" key="1">
    <citation type="journal article" date="2019" name="Gigascience">
        <title>Whole-genome sequence of the oriental lung fluke Paragonimus westermani.</title>
        <authorList>
            <person name="Oey H."/>
            <person name="Zakrzewski M."/>
            <person name="Narain K."/>
            <person name="Devi K.R."/>
            <person name="Agatsuma T."/>
            <person name="Nawaratna S."/>
            <person name="Gobert G.N."/>
            <person name="Jones M.K."/>
            <person name="Ragan M.A."/>
            <person name="McManus D.P."/>
            <person name="Krause L."/>
        </authorList>
    </citation>
    <scope>NUCLEOTIDE SEQUENCE [LARGE SCALE GENOMIC DNA]</scope>
    <source>
        <strain evidence="4 5">IND2009</strain>
    </source>
</reference>
<feature type="non-terminal residue" evidence="4">
    <location>
        <position position="1"/>
    </location>
</feature>
<dbReference type="Gene3D" id="2.130.10.10">
    <property type="entry name" value="YVTN repeat-like/Quinoprotein amine dehydrogenase"/>
    <property type="match status" value="1"/>
</dbReference>
<evidence type="ECO:0000256" key="1">
    <source>
        <dbReference type="ARBA" id="ARBA00021207"/>
    </source>
</evidence>
<keyword evidence="5" id="KW-1185">Reference proteome</keyword>